<sequence>MTKRLIKRASVVGLSACAVLGGGLAQADTSLAALSTQATATTASQQQQQRAQNLLHKAVQHLHTKGPAAVNDFTYSPEFIDRDLYVYSLSASGQMLSSGGWSAGLIGQNVREETDDAGKPFFKQMLDQAQQASQGSIEYFWYNPNDGQEEVKLTYFEVVDGIVVAVGFFPGLSTEEQAQQKLELAVRTYTDNANLALRKFRNRQGEFRSPGQYVFVLDAAKNTVLLNPEFTEYNGRSIDEIADVRGQQFLRKIVEQASPDQVHTLDYWWLNPSSKQVEPKRAFFQQVDTDVIVVTTQVLADAPLNKKPK</sequence>
<protein>
    <submittedName>
        <fullName evidence="3">Cache domain-containing protein</fullName>
    </submittedName>
</protein>
<proteinExistence type="predicted"/>
<reference evidence="3" key="2">
    <citation type="submission" date="2021-04" db="EMBL/GenBank/DDBJ databases">
        <authorList>
            <person name="Gilroy R."/>
        </authorList>
    </citation>
    <scope>NUCLEOTIDE SEQUENCE</scope>
    <source>
        <strain evidence="3">9264</strain>
    </source>
</reference>
<evidence type="ECO:0000313" key="4">
    <source>
        <dbReference type="Proteomes" id="UP000823889"/>
    </source>
</evidence>
<accession>A0A9D2RIY1</accession>
<keyword evidence="1" id="KW-0732">Signal</keyword>
<organism evidence="3 4">
    <name type="scientific">Candidatus Paenalcaligenes intestinipullorum</name>
    <dbReference type="NCBI Taxonomy" id="2838718"/>
    <lineage>
        <taxon>Bacteria</taxon>
        <taxon>Pseudomonadati</taxon>
        <taxon>Pseudomonadota</taxon>
        <taxon>Betaproteobacteria</taxon>
        <taxon>Burkholderiales</taxon>
        <taxon>Alcaligenaceae</taxon>
        <taxon>Paenalcaligenes</taxon>
    </lineage>
</organism>
<gene>
    <name evidence="3" type="ORF">H9906_07475</name>
</gene>
<dbReference type="Pfam" id="PF08269">
    <property type="entry name" value="dCache_2"/>
    <property type="match status" value="1"/>
</dbReference>
<dbReference type="InterPro" id="IPR004010">
    <property type="entry name" value="Double_Cache_2"/>
</dbReference>
<evidence type="ECO:0000313" key="3">
    <source>
        <dbReference type="EMBL" id="HJD44849.1"/>
    </source>
</evidence>
<dbReference type="Gene3D" id="3.30.450.20">
    <property type="entry name" value="PAS domain"/>
    <property type="match status" value="2"/>
</dbReference>
<feature type="chain" id="PRO_5039708983" evidence="1">
    <location>
        <begin position="28"/>
        <end position="309"/>
    </location>
</feature>
<dbReference type="AlphaFoldDB" id="A0A9D2RIY1"/>
<feature type="signal peptide" evidence="1">
    <location>
        <begin position="1"/>
        <end position="27"/>
    </location>
</feature>
<name>A0A9D2RIY1_9BURK</name>
<reference evidence="3" key="1">
    <citation type="journal article" date="2021" name="PeerJ">
        <title>Extensive microbial diversity within the chicken gut microbiome revealed by metagenomics and culture.</title>
        <authorList>
            <person name="Gilroy R."/>
            <person name="Ravi A."/>
            <person name="Getino M."/>
            <person name="Pursley I."/>
            <person name="Horton D.L."/>
            <person name="Alikhan N.F."/>
            <person name="Baker D."/>
            <person name="Gharbi K."/>
            <person name="Hall N."/>
            <person name="Watson M."/>
            <person name="Adriaenssens E.M."/>
            <person name="Foster-Nyarko E."/>
            <person name="Jarju S."/>
            <person name="Secka A."/>
            <person name="Antonio M."/>
            <person name="Oren A."/>
            <person name="Chaudhuri R.R."/>
            <person name="La Ragione R."/>
            <person name="Hildebrand F."/>
            <person name="Pallen M.J."/>
        </authorList>
    </citation>
    <scope>NUCLEOTIDE SEQUENCE</scope>
    <source>
        <strain evidence="3">9264</strain>
    </source>
</reference>
<dbReference type="Proteomes" id="UP000823889">
    <property type="component" value="Unassembled WGS sequence"/>
</dbReference>
<feature type="domain" description="Double Cache" evidence="2">
    <location>
        <begin position="79"/>
        <end position="294"/>
    </location>
</feature>
<evidence type="ECO:0000256" key="1">
    <source>
        <dbReference type="SAM" id="SignalP"/>
    </source>
</evidence>
<comment type="caution">
    <text evidence="3">The sequence shown here is derived from an EMBL/GenBank/DDBJ whole genome shotgun (WGS) entry which is preliminary data.</text>
</comment>
<evidence type="ECO:0000259" key="2">
    <source>
        <dbReference type="Pfam" id="PF08269"/>
    </source>
</evidence>
<dbReference type="EMBL" id="DWUQ01000153">
    <property type="protein sequence ID" value="HJD44849.1"/>
    <property type="molecule type" value="Genomic_DNA"/>
</dbReference>